<gene>
    <name evidence="12" type="primary">yajC</name>
    <name evidence="12" type="ORF">HF682_07115</name>
</gene>
<keyword evidence="9" id="KW-0811">Translocation</keyword>
<evidence type="ECO:0000256" key="3">
    <source>
        <dbReference type="ARBA" id="ARBA00014962"/>
    </source>
</evidence>
<dbReference type="EMBL" id="JABAIM010000001">
    <property type="protein sequence ID" value="NLR74924.1"/>
    <property type="molecule type" value="Genomic_DNA"/>
</dbReference>
<comment type="caution">
    <text evidence="12">The sequence shown here is derived from an EMBL/GenBank/DDBJ whole genome shotgun (WGS) entry which is preliminary data.</text>
</comment>
<keyword evidence="5" id="KW-1003">Cell membrane</keyword>
<evidence type="ECO:0000256" key="10">
    <source>
        <dbReference type="ARBA" id="ARBA00023136"/>
    </source>
</evidence>
<evidence type="ECO:0000256" key="6">
    <source>
        <dbReference type="ARBA" id="ARBA00022692"/>
    </source>
</evidence>
<comment type="subcellular location">
    <subcellularLocation>
        <location evidence="1">Cell membrane</location>
        <topology evidence="1">Single-pass membrane protein</topology>
    </subcellularLocation>
</comment>
<evidence type="ECO:0000256" key="8">
    <source>
        <dbReference type="ARBA" id="ARBA00022989"/>
    </source>
</evidence>
<keyword evidence="13" id="KW-1185">Reference proteome</keyword>
<dbReference type="InterPro" id="IPR003849">
    <property type="entry name" value="Preprotein_translocase_YajC"/>
</dbReference>
<dbReference type="RefSeq" id="WP_168876499.1">
    <property type="nucleotide sequence ID" value="NZ_JABAIM010000001.1"/>
</dbReference>
<feature type="transmembrane region" description="Helical" evidence="11">
    <location>
        <begin position="22"/>
        <end position="38"/>
    </location>
</feature>
<dbReference type="SMART" id="SM01323">
    <property type="entry name" value="YajC"/>
    <property type="match status" value="1"/>
</dbReference>
<evidence type="ECO:0000256" key="2">
    <source>
        <dbReference type="ARBA" id="ARBA00006742"/>
    </source>
</evidence>
<evidence type="ECO:0000256" key="5">
    <source>
        <dbReference type="ARBA" id="ARBA00022475"/>
    </source>
</evidence>
<sequence>MWISPAHAAPAAAAAPSMIEQFLPMVVIFVAFYFFLIRPQQKKAKALREQLSQLKKGDEVLTNGGVAGRINKLADDYITIETAGNTQLLIQRAAIAAVLPKGTLSL</sequence>
<accession>A0A847S524</accession>
<keyword evidence="4" id="KW-0813">Transport</keyword>
<name>A0A847S524_9NEIS</name>
<evidence type="ECO:0000256" key="1">
    <source>
        <dbReference type="ARBA" id="ARBA00004162"/>
    </source>
</evidence>
<protein>
    <recommendedName>
        <fullName evidence="3">Sec translocon accessory complex subunit YajC</fullName>
    </recommendedName>
</protein>
<keyword evidence="8 11" id="KW-1133">Transmembrane helix</keyword>
<evidence type="ECO:0000313" key="12">
    <source>
        <dbReference type="EMBL" id="NLR74924.1"/>
    </source>
</evidence>
<keyword evidence="10 11" id="KW-0472">Membrane</keyword>
<evidence type="ECO:0000256" key="7">
    <source>
        <dbReference type="ARBA" id="ARBA00022927"/>
    </source>
</evidence>
<dbReference type="PANTHER" id="PTHR33909:SF1">
    <property type="entry name" value="SEC TRANSLOCON ACCESSORY COMPLEX SUBUNIT YAJC"/>
    <property type="match status" value="1"/>
</dbReference>
<evidence type="ECO:0000256" key="4">
    <source>
        <dbReference type="ARBA" id="ARBA00022448"/>
    </source>
</evidence>
<comment type="similarity">
    <text evidence="2">Belongs to the YajC family.</text>
</comment>
<organism evidence="12 13">
    <name type="scientific">Leeia aquatica</name>
    <dbReference type="NCBI Taxonomy" id="2725557"/>
    <lineage>
        <taxon>Bacteria</taxon>
        <taxon>Pseudomonadati</taxon>
        <taxon>Pseudomonadota</taxon>
        <taxon>Betaproteobacteria</taxon>
        <taxon>Neisseriales</taxon>
        <taxon>Leeiaceae</taxon>
        <taxon>Leeia</taxon>
    </lineage>
</organism>
<dbReference type="GO" id="GO:0005886">
    <property type="term" value="C:plasma membrane"/>
    <property type="evidence" value="ECO:0007669"/>
    <property type="project" value="UniProtKB-SubCell"/>
</dbReference>
<dbReference type="GO" id="GO:0015031">
    <property type="term" value="P:protein transport"/>
    <property type="evidence" value="ECO:0007669"/>
    <property type="project" value="UniProtKB-KW"/>
</dbReference>
<evidence type="ECO:0000256" key="9">
    <source>
        <dbReference type="ARBA" id="ARBA00023010"/>
    </source>
</evidence>
<keyword evidence="7" id="KW-0653">Protein transport</keyword>
<reference evidence="12 13" key="1">
    <citation type="submission" date="2020-04" db="EMBL/GenBank/DDBJ databases">
        <title>Draft genome of Leeia sp. IMCC25680.</title>
        <authorList>
            <person name="Song J."/>
            <person name="Cho J.-C."/>
        </authorList>
    </citation>
    <scope>NUCLEOTIDE SEQUENCE [LARGE SCALE GENOMIC DNA]</scope>
    <source>
        <strain evidence="12 13">IMCC25680</strain>
    </source>
</reference>
<evidence type="ECO:0000313" key="13">
    <source>
        <dbReference type="Proteomes" id="UP000587991"/>
    </source>
</evidence>
<dbReference type="Pfam" id="PF02699">
    <property type="entry name" value="YajC"/>
    <property type="match status" value="1"/>
</dbReference>
<dbReference type="AlphaFoldDB" id="A0A847S524"/>
<proteinExistence type="inferred from homology"/>
<dbReference type="NCBIfam" id="TIGR00739">
    <property type="entry name" value="yajC"/>
    <property type="match status" value="1"/>
</dbReference>
<dbReference type="PANTHER" id="PTHR33909">
    <property type="entry name" value="SEC TRANSLOCON ACCESSORY COMPLEX SUBUNIT YAJC"/>
    <property type="match status" value="1"/>
</dbReference>
<dbReference type="PRINTS" id="PR01853">
    <property type="entry name" value="YAJCTRNLCASE"/>
</dbReference>
<keyword evidence="6 11" id="KW-0812">Transmembrane</keyword>
<dbReference type="Proteomes" id="UP000587991">
    <property type="component" value="Unassembled WGS sequence"/>
</dbReference>
<evidence type="ECO:0000256" key="11">
    <source>
        <dbReference type="SAM" id="Phobius"/>
    </source>
</evidence>